<dbReference type="EMBL" id="JMFG01000007">
    <property type="protein sequence ID" value="KDA54502.1"/>
    <property type="molecule type" value="Genomic_DNA"/>
</dbReference>
<gene>
    <name evidence="12" type="ORF">EG19_11055</name>
</gene>
<feature type="transmembrane region" description="Helical" evidence="10">
    <location>
        <begin position="210"/>
        <end position="236"/>
    </location>
</feature>
<organism evidence="12 13">
    <name type="scientific">Thermoanaerobaculum aquaticum</name>
    <dbReference type="NCBI Taxonomy" id="1312852"/>
    <lineage>
        <taxon>Bacteria</taxon>
        <taxon>Pseudomonadati</taxon>
        <taxon>Acidobacteriota</taxon>
        <taxon>Thermoanaerobaculia</taxon>
        <taxon>Thermoanaerobaculales</taxon>
        <taxon>Thermoanaerobaculaceae</taxon>
        <taxon>Thermoanaerobaculum</taxon>
    </lineage>
</organism>
<feature type="transmembrane region" description="Helical" evidence="10">
    <location>
        <begin position="167"/>
        <end position="190"/>
    </location>
</feature>
<evidence type="ECO:0000256" key="6">
    <source>
        <dbReference type="ARBA" id="ARBA00022692"/>
    </source>
</evidence>
<dbReference type="InterPro" id="IPR001992">
    <property type="entry name" value="T2SS_GspF/T4SS_PilC_CS"/>
</dbReference>
<evidence type="ECO:0000256" key="7">
    <source>
        <dbReference type="ARBA" id="ARBA00022989"/>
    </source>
</evidence>
<evidence type="ECO:0000313" key="12">
    <source>
        <dbReference type="EMBL" id="KDA54502.1"/>
    </source>
</evidence>
<keyword evidence="13" id="KW-1185">Reference proteome</keyword>
<dbReference type="PANTHER" id="PTHR30012">
    <property type="entry name" value="GENERAL SECRETION PATHWAY PROTEIN"/>
    <property type="match status" value="1"/>
</dbReference>
<evidence type="ECO:0000256" key="5">
    <source>
        <dbReference type="ARBA" id="ARBA00022519"/>
    </source>
</evidence>
<dbReference type="InterPro" id="IPR003004">
    <property type="entry name" value="GspF/PilC"/>
</dbReference>
<keyword evidence="7 10" id="KW-1133">Transmembrane helix</keyword>
<keyword evidence="3 9" id="KW-0813">Transport</keyword>
<keyword evidence="8 10" id="KW-0472">Membrane</keyword>
<dbReference type="RefSeq" id="WP_038047387.1">
    <property type="nucleotide sequence ID" value="NZ_JMFG01000007.1"/>
</dbReference>
<feature type="domain" description="Type II secretion system protein GspF" evidence="11">
    <location>
        <begin position="271"/>
        <end position="393"/>
    </location>
</feature>
<accession>A0A062XPI9</accession>
<comment type="caution">
    <text evidence="12">The sequence shown here is derived from an EMBL/GenBank/DDBJ whole genome shotgun (WGS) entry which is preliminary data.</text>
</comment>
<proteinExistence type="inferred from homology"/>
<evidence type="ECO:0000256" key="10">
    <source>
        <dbReference type="SAM" id="Phobius"/>
    </source>
</evidence>
<name>A0A062XPI9_9BACT</name>
<feature type="transmembrane region" description="Helical" evidence="10">
    <location>
        <begin position="374"/>
        <end position="398"/>
    </location>
</feature>
<comment type="similarity">
    <text evidence="2 9">Belongs to the GSP F family.</text>
</comment>
<dbReference type="AlphaFoldDB" id="A0A062XPI9"/>
<keyword evidence="5" id="KW-0997">Cell inner membrane</keyword>
<dbReference type="PRINTS" id="PR00812">
    <property type="entry name" value="BCTERIALGSPF"/>
</dbReference>
<evidence type="ECO:0000259" key="11">
    <source>
        <dbReference type="Pfam" id="PF00482"/>
    </source>
</evidence>
<evidence type="ECO:0000256" key="4">
    <source>
        <dbReference type="ARBA" id="ARBA00022475"/>
    </source>
</evidence>
<dbReference type="PANTHER" id="PTHR30012:SF7">
    <property type="entry name" value="PROTEIN TRANSPORT PROTEIN HOFC HOMOLOG"/>
    <property type="match status" value="1"/>
</dbReference>
<dbReference type="GO" id="GO:0005886">
    <property type="term" value="C:plasma membrane"/>
    <property type="evidence" value="ECO:0007669"/>
    <property type="project" value="UniProtKB-SubCell"/>
</dbReference>
<comment type="subcellular location">
    <subcellularLocation>
        <location evidence="1">Cell inner membrane</location>
        <topology evidence="1">Multi-pass membrane protein</topology>
    </subcellularLocation>
    <subcellularLocation>
        <location evidence="9">Cell membrane</location>
        <topology evidence="9">Multi-pass membrane protein</topology>
    </subcellularLocation>
</comment>
<dbReference type="GO" id="GO:0015628">
    <property type="term" value="P:protein secretion by the type II secretion system"/>
    <property type="evidence" value="ECO:0007669"/>
    <property type="project" value="TreeGrafter"/>
</dbReference>
<evidence type="ECO:0000256" key="2">
    <source>
        <dbReference type="ARBA" id="ARBA00005745"/>
    </source>
</evidence>
<dbReference type="FunFam" id="1.20.81.30:FF:000001">
    <property type="entry name" value="Type II secretion system protein F"/>
    <property type="match status" value="1"/>
</dbReference>
<dbReference type="OrthoDB" id="9805682at2"/>
<dbReference type="InterPro" id="IPR018076">
    <property type="entry name" value="T2SS_GspF_dom"/>
</dbReference>
<evidence type="ECO:0000256" key="9">
    <source>
        <dbReference type="RuleBase" id="RU003923"/>
    </source>
</evidence>
<feature type="domain" description="Type II secretion system protein GspF" evidence="11">
    <location>
        <begin position="70"/>
        <end position="191"/>
    </location>
</feature>
<evidence type="ECO:0000256" key="3">
    <source>
        <dbReference type="ARBA" id="ARBA00022448"/>
    </source>
</evidence>
<protein>
    <recommendedName>
        <fullName evidence="11">Type II secretion system protein GspF domain-containing protein</fullName>
    </recommendedName>
</protein>
<evidence type="ECO:0000313" key="13">
    <source>
        <dbReference type="Proteomes" id="UP000027284"/>
    </source>
</evidence>
<evidence type="ECO:0000256" key="8">
    <source>
        <dbReference type="ARBA" id="ARBA00023136"/>
    </source>
</evidence>
<dbReference type="STRING" id="1312852.EG19_11055"/>
<keyword evidence="6 9" id="KW-0812">Transmembrane</keyword>
<evidence type="ECO:0000256" key="1">
    <source>
        <dbReference type="ARBA" id="ARBA00004429"/>
    </source>
</evidence>
<dbReference type="Pfam" id="PF00482">
    <property type="entry name" value="T2SSF"/>
    <property type="match status" value="2"/>
</dbReference>
<dbReference type="PROSITE" id="PS00874">
    <property type="entry name" value="T2SP_F"/>
    <property type="match status" value="1"/>
</dbReference>
<dbReference type="Gene3D" id="1.20.81.30">
    <property type="entry name" value="Type II secretion system (T2SS), domain F"/>
    <property type="match status" value="2"/>
</dbReference>
<keyword evidence="4" id="KW-1003">Cell membrane</keyword>
<reference evidence="12 13" key="1">
    <citation type="submission" date="2014-04" db="EMBL/GenBank/DDBJ databases">
        <title>The Genome Sequence of Thermoanaerobaculum aquaticum MP-01, The First Cultivated Group 23 Acidobacterium.</title>
        <authorList>
            <person name="Stamps B.W."/>
            <person name="Losey N.A."/>
            <person name="Lawson P.A."/>
            <person name="Stevenson B.S."/>
        </authorList>
    </citation>
    <scope>NUCLEOTIDE SEQUENCE [LARGE SCALE GENOMIC DNA]</scope>
    <source>
        <strain evidence="12 13">MP-01</strain>
    </source>
</reference>
<dbReference type="InterPro" id="IPR042094">
    <property type="entry name" value="T2SS_GspF_sf"/>
</dbReference>
<dbReference type="Proteomes" id="UP000027284">
    <property type="component" value="Unassembled WGS sequence"/>
</dbReference>
<sequence>MPEFVVRLGMPDGRVSEQKHHAASAEALRRELETRGLYVFSVKAARRLRLSWRFRFREKVKPLEFLVFNQQLATLLAAGMPVLQSLELLQKAQSNPFFREVLARVLEDVRSGVALSEAFAAQGALFPPLYCASVFAGERSGDLVGVLRRYIRYQQMLEGARRKVTSALTYPAVLMGLAFGLIVVLVTYVIPRFAGLYQDFQAELPLLTLGILALASFIKQQIYVLLAGLVIGLVVLRRYLQSETGRLAWDRARLRLPFVGEIFHLFGLSQFVRALGTLLAGGTPLVPALEVAVGTVTNRALSEPLRGVIPMVREGQPLWSSLETTGLFPELSLAMVQVGEATGALVEMLDGVGQFYDESVEVKLGRVVTLIEPAVLVLMGGVIVTLLLSVYLPMFTLLQRVQ</sequence>